<dbReference type="PANTHER" id="PTHR22923:SF102">
    <property type="entry name" value="CEREBELLIN 13-RELATED"/>
    <property type="match status" value="1"/>
</dbReference>
<dbReference type="PROSITE" id="PS50871">
    <property type="entry name" value="C1Q"/>
    <property type="match status" value="3"/>
</dbReference>
<dbReference type="PANTHER" id="PTHR22923">
    <property type="entry name" value="CEREBELLIN-RELATED"/>
    <property type="match status" value="1"/>
</dbReference>
<dbReference type="PRINTS" id="PR00007">
    <property type="entry name" value="COMPLEMNTC1Q"/>
</dbReference>
<dbReference type="InterPro" id="IPR001073">
    <property type="entry name" value="C1q_dom"/>
</dbReference>
<dbReference type="STRING" id="240159.A0A4U5UYM8"/>
<dbReference type="GO" id="GO:0005576">
    <property type="term" value="C:extracellular region"/>
    <property type="evidence" value="ECO:0007669"/>
    <property type="project" value="UniProtKB-SubCell"/>
</dbReference>
<dbReference type="SUPFAM" id="SSF49842">
    <property type="entry name" value="TNF-like"/>
    <property type="match status" value="3"/>
</dbReference>
<gene>
    <name evidence="6" type="ORF">D9C73_013858</name>
</gene>
<proteinExistence type="predicted"/>
<keyword evidence="2" id="KW-0964">Secreted</keyword>
<dbReference type="SMART" id="SM00110">
    <property type="entry name" value="C1Q"/>
    <property type="match status" value="2"/>
</dbReference>
<keyword evidence="3" id="KW-0732">Signal</keyword>
<feature type="coiled-coil region" evidence="4">
    <location>
        <begin position="317"/>
        <end position="344"/>
    </location>
</feature>
<dbReference type="AlphaFoldDB" id="A0A4U5UYM8"/>
<dbReference type="Proteomes" id="UP000298787">
    <property type="component" value="Chromosome 12"/>
</dbReference>
<evidence type="ECO:0000313" key="6">
    <source>
        <dbReference type="EMBL" id="TKS79911.1"/>
    </source>
</evidence>
<dbReference type="Pfam" id="PF00386">
    <property type="entry name" value="C1q"/>
    <property type="match status" value="3"/>
</dbReference>
<sequence>MGLQLMKNGHQTVTVYNHAAGNRYETATNGMTLQLEVGDHVYMRLRENSWIVGNINHHSTFIGFLLFPLVVEGQPMDHREGEFNSTKISKTEPSAIYADNITGSQKTDCQLIIILRELEAKLRNTEKQLEDLRAEVRGTRVAFGAYIGNVGNIGPFNTEITLIYKNVYSNTGSYNPATGIFTAPVKGIYYFSFSGHNISSRPMGLRLMKNGHQTVTVFNHAAGNRHETATNGMTLQLEVGDHVYMRLRANTWIYDNVNHHSTFIGHLLFPLVVEGQPMDHREGEFNSTKISKTEPSAIYADNITGSQKTDCQLIIILRELEAKLRNTEKQLEDLRAEVRGTRVAFGAYIGNVGNIGPFNTEITLIYKNVYSNTGSYNPATGIFTAPVKGIYYFSFSGHNISSRPMGLRLMKNGHQTVTVYNHAAGNRHETATNGMTLQLEVGDHVYMRLRANTWIYDNVNHHSTFIGHLLFPL</sequence>
<evidence type="ECO:0000313" key="7">
    <source>
        <dbReference type="Proteomes" id="UP000298787"/>
    </source>
</evidence>
<evidence type="ECO:0000259" key="5">
    <source>
        <dbReference type="PROSITE" id="PS50871"/>
    </source>
</evidence>
<dbReference type="InterPro" id="IPR050822">
    <property type="entry name" value="Cerebellin_Synaptic_Org"/>
</dbReference>
<protein>
    <submittedName>
        <fullName evidence="6">Complement C1q-like protein 2 C1q and tumor necrosis factor-related protein 10</fullName>
    </submittedName>
</protein>
<feature type="domain" description="C1q" evidence="5">
    <location>
        <begin position="338"/>
        <end position="473"/>
    </location>
</feature>
<organism evidence="6 7">
    <name type="scientific">Collichthys lucidus</name>
    <name type="common">Big head croaker</name>
    <name type="synonym">Sciaena lucida</name>
    <dbReference type="NCBI Taxonomy" id="240159"/>
    <lineage>
        <taxon>Eukaryota</taxon>
        <taxon>Metazoa</taxon>
        <taxon>Chordata</taxon>
        <taxon>Craniata</taxon>
        <taxon>Vertebrata</taxon>
        <taxon>Euteleostomi</taxon>
        <taxon>Actinopterygii</taxon>
        <taxon>Neopterygii</taxon>
        <taxon>Teleostei</taxon>
        <taxon>Neoteleostei</taxon>
        <taxon>Acanthomorphata</taxon>
        <taxon>Eupercaria</taxon>
        <taxon>Sciaenidae</taxon>
        <taxon>Collichthys</taxon>
    </lineage>
</organism>
<evidence type="ECO:0000256" key="1">
    <source>
        <dbReference type="ARBA" id="ARBA00004613"/>
    </source>
</evidence>
<dbReference type="InterPro" id="IPR008983">
    <property type="entry name" value="Tumour_necrosis_fac-like_dom"/>
</dbReference>
<feature type="domain" description="C1q" evidence="5">
    <location>
        <begin position="136"/>
        <end position="274"/>
    </location>
</feature>
<keyword evidence="4" id="KW-0175">Coiled coil</keyword>
<feature type="domain" description="C1q" evidence="5">
    <location>
        <begin position="1"/>
        <end position="72"/>
    </location>
</feature>
<evidence type="ECO:0000256" key="3">
    <source>
        <dbReference type="ARBA" id="ARBA00022729"/>
    </source>
</evidence>
<evidence type="ECO:0000256" key="4">
    <source>
        <dbReference type="SAM" id="Coils"/>
    </source>
</evidence>
<dbReference type="EMBL" id="CM014089">
    <property type="protein sequence ID" value="TKS79911.1"/>
    <property type="molecule type" value="Genomic_DNA"/>
</dbReference>
<comment type="subcellular location">
    <subcellularLocation>
        <location evidence="1">Secreted</location>
    </subcellularLocation>
</comment>
<reference evidence="6 7" key="1">
    <citation type="submission" date="2019-01" db="EMBL/GenBank/DDBJ databases">
        <title>Genome Assembly of Collichthys lucidus.</title>
        <authorList>
            <person name="Cai M."/>
            <person name="Xiao S."/>
        </authorList>
    </citation>
    <scope>NUCLEOTIDE SEQUENCE [LARGE SCALE GENOMIC DNA]</scope>
    <source>
        <strain evidence="6">JT15FE1705JMU</strain>
        <tissue evidence="6">Muscle</tissue>
    </source>
</reference>
<evidence type="ECO:0000256" key="2">
    <source>
        <dbReference type="ARBA" id="ARBA00022525"/>
    </source>
</evidence>
<keyword evidence="7" id="KW-1185">Reference proteome</keyword>
<name>A0A4U5UYM8_COLLU</name>
<accession>A0A4U5UYM8</accession>
<feature type="coiled-coil region" evidence="4">
    <location>
        <begin position="115"/>
        <end position="142"/>
    </location>
</feature>
<dbReference type="Gene3D" id="2.60.120.40">
    <property type="match status" value="3"/>
</dbReference>